<dbReference type="InterPro" id="IPR000731">
    <property type="entry name" value="SSD"/>
</dbReference>
<dbReference type="RefSeq" id="WP_103936550.1">
    <property type="nucleotide sequence ID" value="NZ_FNVO01000002.1"/>
</dbReference>
<evidence type="ECO:0000256" key="2">
    <source>
        <dbReference type="ARBA" id="ARBA00010157"/>
    </source>
</evidence>
<evidence type="ECO:0000256" key="8">
    <source>
        <dbReference type="SAM" id="Phobius"/>
    </source>
</evidence>
<feature type="domain" description="SSD" evidence="9">
    <location>
        <begin position="200"/>
        <end position="332"/>
    </location>
</feature>
<evidence type="ECO:0000259" key="9">
    <source>
        <dbReference type="PROSITE" id="PS50156"/>
    </source>
</evidence>
<feature type="transmembrane region" description="Helical" evidence="8">
    <location>
        <begin position="371"/>
        <end position="395"/>
    </location>
</feature>
<dbReference type="SUPFAM" id="SSF82866">
    <property type="entry name" value="Multidrug efflux transporter AcrB transmembrane domain"/>
    <property type="match status" value="2"/>
</dbReference>
<accession>A0A1H5VDW9</accession>
<keyword evidence="4 8" id="KW-0812">Transmembrane</keyword>
<dbReference type="GO" id="GO:0005886">
    <property type="term" value="C:plasma membrane"/>
    <property type="evidence" value="ECO:0007669"/>
    <property type="project" value="UniProtKB-SubCell"/>
</dbReference>
<organism evidence="10 11">
    <name type="scientific">Thermomonospora echinospora</name>
    <dbReference type="NCBI Taxonomy" id="1992"/>
    <lineage>
        <taxon>Bacteria</taxon>
        <taxon>Bacillati</taxon>
        <taxon>Actinomycetota</taxon>
        <taxon>Actinomycetes</taxon>
        <taxon>Streptosporangiales</taxon>
        <taxon>Thermomonosporaceae</taxon>
        <taxon>Thermomonospora</taxon>
    </lineage>
</organism>
<keyword evidence="3" id="KW-1003">Cell membrane</keyword>
<feature type="transmembrane region" description="Helical" evidence="8">
    <location>
        <begin position="281"/>
        <end position="303"/>
    </location>
</feature>
<evidence type="ECO:0000256" key="3">
    <source>
        <dbReference type="ARBA" id="ARBA00022475"/>
    </source>
</evidence>
<feature type="compositionally biased region" description="Pro residues" evidence="7">
    <location>
        <begin position="719"/>
        <end position="728"/>
    </location>
</feature>
<dbReference type="OrthoDB" id="7051771at2"/>
<dbReference type="PANTHER" id="PTHR33406">
    <property type="entry name" value="MEMBRANE PROTEIN MJ1562-RELATED"/>
    <property type="match status" value="1"/>
</dbReference>
<evidence type="ECO:0000256" key="6">
    <source>
        <dbReference type="ARBA" id="ARBA00023136"/>
    </source>
</evidence>
<feature type="transmembrane region" description="Helical" evidence="8">
    <location>
        <begin position="637"/>
        <end position="657"/>
    </location>
</feature>
<name>A0A1H5VDW9_9ACTN</name>
<dbReference type="AlphaFoldDB" id="A0A1H5VDW9"/>
<keyword evidence="5 8" id="KW-1133">Transmembrane helix</keyword>
<feature type="transmembrane region" description="Helical" evidence="8">
    <location>
        <begin position="663"/>
        <end position="682"/>
    </location>
</feature>
<feature type="transmembrane region" description="Helical" evidence="8">
    <location>
        <begin position="233"/>
        <end position="254"/>
    </location>
</feature>
<evidence type="ECO:0000313" key="11">
    <source>
        <dbReference type="Proteomes" id="UP000236723"/>
    </source>
</evidence>
<evidence type="ECO:0000313" key="10">
    <source>
        <dbReference type="EMBL" id="SEF85246.1"/>
    </source>
</evidence>
<dbReference type="PROSITE" id="PS50156">
    <property type="entry name" value="SSD"/>
    <property type="match status" value="1"/>
</dbReference>
<feature type="transmembrane region" description="Helical" evidence="8">
    <location>
        <begin position="548"/>
        <end position="569"/>
    </location>
</feature>
<evidence type="ECO:0000256" key="1">
    <source>
        <dbReference type="ARBA" id="ARBA00004651"/>
    </source>
</evidence>
<evidence type="ECO:0000256" key="4">
    <source>
        <dbReference type="ARBA" id="ARBA00022692"/>
    </source>
</evidence>
<gene>
    <name evidence="10" type="ORF">SAMN04489712_102272</name>
</gene>
<feature type="transmembrane region" description="Helical" evidence="8">
    <location>
        <begin position="178"/>
        <end position="197"/>
    </location>
</feature>
<dbReference type="InterPro" id="IPR050545">
    <property type="entry name" value="Mycobact_MmpL"/>
</dbReference>
<sequence>MFAALGRLAVRRRWPIVVAALVVAVLGSALGGGAMALFTGGAGFVDPRSESNRADELLKDNFRHDGADVVVVYRSTDGRTVDDPGFARSVRDVVASLPSGTVAAGRTHWSTRSPDFVSTDRRATYVALTMAGATDEERADNYDEIKDRLETAPPGLTATVGGGLVFPQEINRLSLGDIVRAEVITMPILLVLLVLVFRSAIAACLPLAIGLLTMFGSLTVLRVVTAFADVSTYAFQIVTMLGLGLAIDYALFLVTRFREELDGGADVERAVARTMATAGRAVVFSGLTLAACFLGLLIFPQLIYRSIGYAGAAVVLFAVAATLTVLPALLAIAGRRVNSLRVPLPRPRRRAPAEAGGLWYRLAHAAMRRPVATVVAITALLVSLGLPFLGVRWGIPDPALLPDSAGSKTVARQLADDFGNDPGRTMTAAVTLPGDAASLRPQVLEYAGRLDQVAGVERVAVTGENGRVVRLTMRYEYAPTSDEAARMARGLRAVEPPRGAEALITGRPATLLDVREAIGDRMPLVALFVAAVCFVLLFWAFGSVLLPLKAIVFSVLSLGASFGAITLVFQHGWLSGVLGFTPAGWLDVVFPVIILVMAFGLALDYEVFLVSRIREEWDRTHDTLESVAAGAQRSSRVITSAAALLLVVVGGFALGQVVLMKMIGVGLVIAILVDATIVRGLLVPATMRLLGRWAWWAPGPLARWWERHGLRELSAPPSTAGPPGPAVPARPHDGTEPVESVR</sequence>
<reference evidence="11" key="1">
    <citation type="submission" date="2016-10" db="EMBL/GenBank/DDBJ databases">
        <authorList>
            <person name="Varghese N."/>
            <person name="Submissions S."/>
        </authorList>
    </citation>
    <scope>NUCLEOTIDE SEQUENCE [LARGE SCALE GENOMIC DNA]</scope>
    <source>
        <strain evidence="11">DSM 43163</strain>
    </source>
</reference>
<feature type="transmembrane region" description="Helical" evidence="8">
    <location>
        <begin position="204"/>
        <end position="227"/>
    </location>
</feature>
<feature type="compositionally biased region" description="Basic and acidic residues" evidence="7">
    <location>
        <begin position="730"/>
        <end position="742"/>
    </location>
</feature>
<dbReference type="InterPro" id="IPR004869">
    <property type="entry name" value="MMPL_dom"/>
</dbReference>
<comment type="similarity">
    <text evidence="2">Belongs to the resistance-nodulation-cell division (RND) (TC 2.A.6) family. MmpL subfamily.</text>
</comment>
<feature type="transmembrane region" description="Helical" evidence="8">
    <location>
        <begin position="522"/>
        <end position="541"/>
    </location>
</feature>
<dbReference type="EMBL" id="FNVO01000002">
    <property type="protein sequence ID" value="SEF85246.1"/>
    <property type="molecule type" value="Genomic_DNA"/>
</dbReference>
<keyword evidence="11" id="KW-1185">Reference proteome</keyword>
<evidence type="ECO:0000256" key="5">
    <source>
        <dbReference type="ARBA" id="ARBA00022989"/>
    </source>
</evidence>
<dbReference type="Gene3D" id="1.20.1640.10">
    <property type="entry name" value="Multidrug efflux transporter AcrB transmembrane domain"/>
    <property type="match status" value="2"/>
</dbReference>
<comment type="subcellular location">
    <subcellularLocation>
        <location evidence="1">Cell membrane</location>
        <topology evidence="1">Multi-pass membrane protein</topology>
    </subcellularLocation>
</comment>
<evidence type="ECO:0000256" key="7">
    <source>
        <dbReference type="SAM" id="MobiDB-lite"/>
    </source>
</evidence>
<feature type="transmembrane region" description="Helical" evidence="8">
    <location>
        <begin position="589"/>
        <end position="610"/>
    </location>
</feature>
<proteinExistence type="inferred from homology"/>
<protein>
    <submittedName>
        <fullName evidence="10">Putative drug exporter of the RND superfamily</fullName>
    </submittedName>
</protein>
<feature type="transmembrane region" description="Helical" evidence="8">
    <location>
        <begin position="309"/>
        <end position="332"/>
    </location>
</feature>
<dbReference type="Pfam" id="PF03176">
    <property type="entry name" value="MMPL"/>
    <property type="match status" value="2"/>
</dbReference>
<keyword evidence="6 8" id="KW-0472">Membrane</keyword>
<dbReference type="PANTHER" id="PTHR33406:SF11">
    <property type="entry name" value="MEMBRANE PROTEIN SCO6666-RELATED"/>
    <property type="match status" value="1"/>
</dbReference>
<feature type="region of interest" description="Disordered" evidence="7">
    <location>
        <begin position="713"/>
        <end position="742"/>
    </location>
</feature>
<dbReference type="Proteomes" id="UP000236723">
    <property type="component" value="Unassembled WGS sequence"/>
</dbReference>